<protein>
    <submittedName>
        <fullName evidence="1">Uncharacterized protein</fullName>
    </submittedName>
</protein>
<dbReference type="AlphaFoldDB" id="A0AA40C5J9"/>
<dbReference type="Proteomes" id="UP001175000">
    <property type="component" value="Unassembled WGS sequence"/>
</dbReference>
<evidence type="ECO:0000313" key="1">
    <source>
        <dbReference type="EMBL" id="KAK0625880.1"/>
    </source>
</evidence>
<proteinExistence type="predicted"/>
<sequence length="620" mass="67711">MASPLRFGLEIELHGIRLTFRKHGDGNDWWAPAVGAQSQEQTMIGLESILVPPDPAGFLDVTGNIQWQSDWGFRGVGDAHASMELRIAGHPAKTAGFCILELGTAAAPVDDHAYWISSRKAAKAFVAAMDHLKLQTPAVDSHALRDEGEHKGFWWFPLQTLVEEYNRRVHGELHLEPRFERFQLTKSPSILQFENGVHPRGLDPVTNTPVRWDAYVSFWGGDKRWADVQVNYQLNVRTLSSNLDDWIASWSSIWAESVSLRLREAIGFRAVRLDSPIGDVRPAPTIEMYRSQTYAAMWRRAREQVDAHFIIPSSAGTMTALIKGLLTYLLVASSITIAANGNSTQKNSFPQLPKTSPVSIAREIVRLRPALAPFFAQLAQLPVIPPAVPPPPAPGPPVVITPPGAPAALLPVERARLIAIDRLRHRASLTGPIGKLPTTPPLIAEERNQPPVFPLAPFSDNDGGLLAALGPPDPLPSYFNALWGITFGTLPALNDTNRYGFLADMNTAPADGGPVWQCAWAAEVNSSMPASAYPTPVALGMPAGGLNEIKMLFESRYGRCKLNVGFNPYHSDWLFNRSYKTIVSLLAGAAGLVAVTPAVDAAFADDTTLSQRFTRDAPIH</sequence>
<evidence type="ECO:0000313" key="2">
    <source>
        <dbReference type="Proteomes" id="UP001175000"/>
    </source>
</evidence>
<reference evidence="1" key="1">
    <citation type="submission" date="2023-06" db="EMBL/GenBank/DDBJ databases">
        <title>Genome-scale phylogeny and comparative genomics of the fungal order Sordariales.</title>
        <authorList>
            <consortium name="Lawrence Berkeley National Laboratory"/>
            <person name="Hensen N."/>
            <person name="Bonometti L."/>
            <person name="Westerberg I."/>
            <person name="Brannstrom I.O."/>
            <person name="Guillou S."/>
            <person name="Cros-Aarteil S."/>
            <person name="Calhoun S."/>
            <person name="Haridas S."/>
            <person name="Kuo A."/>
            <person name="Mondo S."/>
            <person name="Pangilinan J."/>
            <person name="Riley R."/>
            <person name="Labutti K."/>
            <person name="Andreopoulos B."/>
            <person name="Lipzen A."/>
            <person name="Chen C."/>
            <person name="Yanf M."/>
            <person name="Daum C."/>
            <person name="Ng V."/>
            <person name="Clum A."/>
            <person name="Steindorff A."/>
            <person name="Ohm R."/>
            <person name="Martin F."/>
            <person name="Silar P."/>
            <person name="Natvig D."/>
            <person name="Lalanne C."/>
            <person name="Gautier V."/>
            <person name="Ament-Velasquez S.L."/>
            <person name="Kruys A."/>
            <person name="Hutchinson M.I."/>
            <person name="Powell A.J."/>
            <person name="Barry K."/>
            <person name="Miller A.N."/>
            <person name="Grigoriev I.V."/>
            <person name="Debuchy R."/>
            <person name="Gladieux P."/>
            <person name="Thoren M.H."/>
            <person name="Johannesson H."/>
        </authorList>
    </citation>
    <scope>NUCLEOTIDE SEQUENCE</scope>
    <source>
        <strain evidence="1">CBS 606.72</strain>
    </source>
</reference>
<dbReference type="EMBL" id="JAULSU010000002">
    <property type="protein sequence ID" value="KAK0625880.1"/>
    <property type="molecule type" value="Genomic_DNA"/>
</dbReference>
<comment type="caution">
    <text evidence="1">The sequence shown here is derived from an EMBL/GenBank/DDBJ whole genome shotgun (WGS) entry which is preliminary data.</text>
</comment>
<accession>A0AA40C5J9</accession>
<gene>
    <name evidence="1" type="ORF">B0T14DRAFT_577070</name>
</gene>
<organism evidence="1 2">
    <name type="scientific">Immersiella caudata</name>
    <dbReference type="NCBI Taxonomy" id="314043"/>
    <lineage>
        <taxon>Eukaryota</taxon>
        <taxon>Fungi</taxon>
        <taxon>Dikarya</taxon>
        <taxon>Ascomycota</taxon>
        <taxon>Pezizomycotina</taxon>
        <taxon>Sordariomycetes</taxon>
        <taxon>Sordariomycetidae</taxon>
        <taxon>Sordariales</taxon>
        <taxon>Lasiosphaeriaceae</taxon>
        <taxon>Immersiella</taxon>
    </lineage>
</organism>
<name>A0AA40C5J9_9PEZI</name>
<keyword evidence="2" id="KW-1185">Reference proteome</keyword>